<organism evidence="2 3">
    <name type="scientific">Asprobacillus argus</name>
    <dbReference type="NCBI Taxonomy" id="3076534"/>
    <lineage>
        <taxon>Bacteria</taxon>
        <taxon>Pseudomonadati</taxon>
        <taxon>Bacteroidota</taxon>
        <taxon>Flavobacteriia</taxon>
        <taxon>Flavobacteriales</taxon>
        <taxon>Flavobacteriaceae</taxon>
        <taxon>Asprobacillus</taxon>
    </lineage>
</organism>
<evidence type="ECO:0000259" key="1">
    <source>
        <dbReference type="PROSITE" id="PS50943"/>
    </source>
</evidence>
<dbReference type="PROSITE" id="PS50943">
    <property type="entry name" value="HTH_CROC1"/>
    <property type="match status" value="1"/>
</dbReference>
<accession>A0ABU3LE20</accession>
<evidence type="ECO:0000313" key="2">
    <source>
        <dbReference type="EMBL" id="MDT7831966.1"/>
    </source>
</evidence>
<dbReference type="InterPro" id="IPR001387">
    <property type="entry name" value="Cro/C1-type_HTH"/>
</dbReference>
<name>A0ABU3LE20_9FLAO</name>
<dbReference type="Pfam" id="PF01381">
    <property type="entry name" value="HTH_3"/>
    <property type="match status" value="1"/>
</dbReference>
<sequence>MNIKDTERADRIVQVFKSTGLNQRQFAELIGVSQQLVSTVVTYSKKPNEKILFAIIDNLSEVDPLWLFTGDGESINDYVPQHVRPTPLVFHINNVVRKRFEELSGELLQKISNIETTINKDRATNLFRRIDQDNSNLKSTFRKGKNQLGS</sequence>
<dbReference type="Gene3D" id="1.10.260.40">
    <property type="entry name" value="lambda repressor-like DNA-binding domains"/>
    <property type="match status" value="1"/>
</dbReference>
<protein>
    <submittedName>
        <fullName evidence="2">Helix-turn-helix transcriptional regulator</fullName>
    </submittedName>
</protein>
<evidence type="ECO:0000313" key="3">
    <source>
        <dbReference type="Proteomes" id="UP001257277"/>
    </source>
</evidence>
<dbReference type="Proteomes" id="UP001257277">
    <property type="component" value="Unassembled WGS sequence"/>
</dbReference>
<keyword evidence="3" id="KW-1185">Reference proteome</keyword>
<dbReference type="InterPro" id="IPR010982">
    <property type="entry name" value="Lambda_DNA-bd_dom_sf"/>
</dbReference>
<dbReference type="EMBL" id="JAVTTO010000002">
    <property type="protein sequence ID" value="MDT7831966.1"/>
    <property type="molecule type" value="Genomic_DNA"/>
</dbReference>
<dbReference type="RefSeq" id="WP_349241220.1">
    <property type="nucleotide sequence ID" value="NZ_JAVTTO010000002.1"/>
</dbReference>
<gene>
    <name evidence="2" type="ORF">RQM59_06215</name>
</gene>
<dbReference type="SUPFAM" id="SSF47413">
    <property type="entry name" value="lambda repressor-like DNA-binding domains"/>
    <property type="match status" value="1"/>
</dbReference>
<comment type="caution">
    <text evidence="2">The sequence shown here is derived from an EMBL/GenBank/DDBJ whole genome shotgun (WGS) entry which is preliminary data.</text>
</comment>
<proteinExistence type="predicted"/>
<dbReference type="CDD" id="cd00093">
    <property type="entry name" value="HTH_XRE"/>
    <property type="match status" value="1"/>
</dbReference>
<reference evidence="2 3" key="1">
    <citation type="submission" date="2023-09" db="EMBL/GenBank/DDBJ databases">
        <title>Novel taxa isolated from Blanes Bay.</title>
        <authorList>
            <person name="Rey-Velasco X."/>
            <person name="Lucena T."/>
        </authorList>
    </citation>
    <scope>NUCLEOTIDE SEQUENCE [LARGE SCALE GENOMIC DNA]</scope>
    <source>
        <strain evidence="2 3">S356</strain>
    </source>
</reference>
<feature type="domain" description="HTH cro/C1-type" evidence="1">
    <location>
        <begin position="12"/>
        <end position="65"/>
    </location>
</feature>